<name>A0A921YPS5_MANSE</name>
<protein>
    <submittedName>
        <fullName evidence="2">Uncharacterized protein</fullName>
    </submittedName>
</protein>
<organism evidence="2 3">
    <name type="scientific">Manduca sexta</name>
    <name type="common">Tobacco hawkmoth</name>
    <name type="synonym">Tobacco hornworm</name>
    <dbReference type="NCBI Taxonomy" id="7130"/>
    <lineage>
        <taxon>Eukaryota</taxon>
        <taxon>Metazoa</taxon>
        <taxon>Ecdysozoa</taxon>
        <taxon>Arthropoda</taxon>
        <taxon>Hexapoda</taxon>
        <taxon>Insecta</taxon>
        <taxon>Pterygota</taxon>
        <taxon>Neoptera</taxon>
        <taxon>Endopterygota</taxon>
        <taxon>Lepidoptera</taxon>
        <taxon>Glossata</taxon>
        <taxon>Ditrysia</taxon>
        <taxon>Bombycoidea</taxon>
        <taxon>Sphingidae</taxon>
        <taxon>Sphinginae</taxon>
        <taxon>Sphingini</taxon>
        <taxon>Manduca</taxon>
    </lineage>
</organism>
<sequence>MKLLVLLLLFVLATLSDARGNISIGDNFGAKLIYHETRHKIGIPLMRRDEKVTVKGVGSERIKSILVQDLKGDGESYIMSGGVGHSSVTIKLKGPKGKGYKFLIDVYAI</sequence>
<dbReference type="InterPro" id="IPR031734">
    <property type="entry name" value="MBF2"/>
</dbReference>
<keyword evidence="1" id="KW-0732">Signal</keyword>
<evidence type="ECO:0000313" key="3">
    <source>
        <dbReference type="Proteomes" id="UP000791440"/>
    </source>
</evidence>
<accession>A0A921YPS5</accession>
<keyword evidence="3" id="KW-1185">Reference proteome</keyword>
<reference evidence="2" key="2">
    <citation type="submission" date="2020-12" db="EMBL/GenBank/DDBJ databases">
        <authorList>
            <person name="Kanost M."/>
        </authorList>
    </citation>
    <scope>NUCLEOTIDE SEQUENCE</scope>
</reference>
<gene>
    <name evidence="2" type="ORF">O3G_MSEX002839</name>
</gene>
<feature type="chain" id="PRO_5037320637" evidence="1">
    <location>
        <begin position="19"/>
        <end position="109"/>
    </location>
</feature>
<dbReference type="EMBL" id="JH668302">
    <property type="protein sequence ID" value="KAG6443521.1"/>
    <property type="molecule type" value="Genomic_DNA"/>
</dbReference>
<reference evidence="2" key="1">
    <citation type="journal article" date="2016" name="Insect Biochem. Mol. Biol.">
        <title>Multifaceted biological insights from a draft genome sequence of the tobacco hornworm moth, Manduca sexta.</title>
        <authorList>
            <person name="Kanost M.R."/>
            <person name="Arrese E.L."/>
            <person name="Cao X."/>
            <person name="Chen Y.R."/>
            <person name="Chellapilla S."/>
            <person name="Goldsmith M.R."/>
            <person name="Grosse-Wilde E."/>
            <person name="Heckel D.G."/>
            <person name="Herndon N."/>
            <person name="Jiang H."/>
            <person name="Papanicolaou A."/>
            <person name="Qu J."/>
            <person name="Soulages J.L."/>
            <person name="Vogel H."/>
            <person name="Walters J."/>
            <person name="Waterhouse R.M."/>
            <person name="Ahn S.J."/>
            <person name="Almeida F.C."/>
            <person name="An C."/>
            <person name="Aqrawi P."/>
            <person name="Bretschneider A."/>
            <person name="Bryant W.B."/>
            <person name="Bucks S."/>
            <person name="Chao H."/>
            <person name="Chevignon G."/>
            <person name="Christen J.M."/>
            <person name="Clarke D.F."/>
            <person name="Dittmer N.T."/>
            <person name="Ferguson L.C.F."/>
            <person name="Garavelou S."/>
            <person name="Gordon K.H.J."/>
            <person name="Gunaratna R.T."/>
            <person name="Han Y."/>
            <person name="Hauser F."/>
            <person name="He Y."/>
            <person name="Heidel-Fischer H."/>
            <person name="Hirsh A."/>
            <person name="Hu Y."/>
            <person name="Jiang H."/>
            <person name="Kalra D."/>
            <person name="Klinner C."/>
            <person name="Konig C."/>
            <person name="Kovar C."/>
            <person name="Kroll A.R."/>
            <person name="Kuwar S.S."/>
            <person name="Lee S.L."/>
            <person name="Lehman R."/>
            <person name="Li K."/>
            <person name="Li Z."/>
            <person name="Liang H."/>
            <person name="Lovelace S."/>
            <person name="Lu Z."/>
            <person name="Mansfield J.H."/>
            <person name="McCulloch K.J."/>
            <person name="Mathew T."/>
            <person name="Morton B."/>
            <person name="Muzny D.M."/>
            <person name="Neunemann D."/>
            <person name="Ongeri F."/>
            <person name="Pauchet Y."/>
            <person name="Pu L.L."/>
            <person name="Pyrousis I."/>
            <person name="Rao X.J."/>
            <person name="Redding A."/>
            <person name="Roesel C."/>
            <person name="Sanchez-Gracia A."/>
            <person name="Schaack S."/>
            <person name="Shukla A."/>
            <person name="Tetreau G."/>
            <person name="Wang Y."/>
            <person name="Xiong G.H."/>
            <person name="Traut W."/>
            <person name="Walsh T.K."/>
            <person name="Worley K.C."/>
            <person name="Wu D."/>
            <person name="Wu W."/>
            <person name="Wu Y.Q."/>
            <person name="Zhang X."/>
            <person name="Zou Z."/>
            <person name="Zucker H."/>
            <person name="Briscoe A.D."/>
            <person name="Burmester T."/>
            <person name="Clem R.J."/>
            <person name="Feyereisen R."/>
            <person name="Grimmelikhuijzen C.J.P."/>
            <person name="Hamodrakas S.J."/>
            <person name="Hansson B.S."/>
            <person name="Huguet E."/>
            <person name="Jermiin L.S."/>
            <person name="Lan Q."/>
            <person name="Lehman H.K."/>
            <person name="Lorenzen M."/>
            <person name="Merzendorfer H."/>
            <person name="Michalopoulos I."/>
            <person name="Morton D.B."/>
            <person name="Muthukrishnan S."/>
            <person name="Oakeshott J.G."/>
            <person name="Palmer W."/>
            <person name="Park Y."/>
            <person name="Passarelli A.L."/>
            <person name="Rozas J."/>
            <person name="Schwartz L.M."/>
            <person name="Smith W."/>
            <person name="Southgate A."/>
            <person name="Vilcinskas A."/>
            <person name="Vogt R."/>
            <person name="Wang P."/>
            <person name="Werren J."/>
            <person name="Yu X.Q."/>
            <person name="Zhou J.J."/>
            <person name="Brown S.J."/>
            <person name="Scherer S.E."/>
            <person name="Richards S."/>
            <person name="Blissard G.W."/>
        </authorList>
    </citation>
    <scope>NUCLEOTIDE SEQUENCE</scope>
</reference>
<evidence type="ECO:0000256" key="1">
    <source>
        <dbReference type="SAM" id="SignalP"/>
    </source>
</evidence>
<dbReference type="AlphaFoldDB" id="A0A921YPS5"/>
<feature type="signal peptide" evidence="1">
    <location>
        <begin position="1"/>
        <end position="18"/>
    </location>
</feature>
<evidence type="ECO:0000313" key="2">
    <source>
        <dbReference type="EMBL" id="KAG6443521.1"/>
    </source>
</evidence>
<proteinExistence type="predicted"/>
<dbReference type="Proteomes" id="UP000791440">
    <property type="component" value="Unassembled WGS sequence"/>
</dbReference>
<comment type="caution">
    <text evidence="2">The sequence shown here is derived from an EMBL/GenBank/DDBJ whole genome shotgun (WGS) entry which is preliminary data.</text>
</comment>
<dbReference type="Pfam" id="PF15868">
    <property type="entry name" value="MBF2"/>
    <property type="match status" value="1"/>
</dbReference>